<feature type="compositionally biased region" description="Low complexity" evidence="1">
    <location>
        <begin position="76"/>
        <end position="86"/>
    </location>
</feature>
<evidence type="ECO:0000256" key="1">
    <source>
        <dbReference type="SAM" id="MobiDB-lite"/>
    </source>
</evidence>
<comment type="caution">
    <text evidence="2">The sequence shown here is derived from an EMBL/GenBank/DDBJ whole genome shotgun (WGS) entry which is preliminary data.</text>
</comment>
<sequence length="419" mass="45152">MPAIVNLEGLGFDAGGHLLVDRALAGLAPGDRLVVHGRHPALGLHLAAWCRAEGHRLEPDDPSRAGDPGRAVPTIGADGSPSPAGPGVIARTVVRGTADLDRWRGAQRAGRTATDVVPHASREWGLAARGALVEPGGPPLAVDWVDRELVWADIAPRLYAQATANQWDPATAVDWAAAGPVPEDVEDAVVQVMTYLVENEQAALMIPARMLSRLHPHYREVMQLLAAQAADEARHVEIFTRRALLRRDVLGLSGAGGRASLQTLLAEPDFTLASFLLSVLGEGSFLDLLHFLHRHAPDPVTADVTRLAARDEARHVAFGVAHTAHVVRADPGFLHRLRTAVERRHAVLADTAGLNRQVFDALVVLAAGSWEPAAVARGWQEVLRLQETMDAGRRRRLEYIGFPDDEAAALSALHTRNFM</sequence>
<organism evidence="2 3">
    <name type="scientific">Plantactinospora sonchi</name>
    <dbReference type="NCBI Taxonomy" id="1544735"/>
    <lineage>
        <taxon>Bacteria</taxon>
        <taxon>Bacillati</taxon>
        <taxon>Actinomycetota</taxon>
        <taxon>Actinomycetes</taxon>
        <taxon>Micromonosporales</taxon>
        <taxon>Micromonosporaceae</taxon>
        <taxon>Plantactinospora</taxon>
    </lineage>
</organism>
<dbReference type="CDD" id="cd00657">
    <property type="entry name" value="Ferritin_like"/>
    <property type="match status" value="1"/>
</dbReference>
<dbReference type="EMBL" id="JAZGQK010000007">
    <property type="protein sequence ID" value="MEE6258787.1"/>
    <property type="molecule type" value="Genomic_DNA"/>
</dbReference>
<keyword evidence="3" id="KW-1185">Reference proteome</keyword>
<dbReference type="SUPFAM" id="SSF47240">
    <property type="entry name" value="Ferritin-like"/>
    <property type="match status" value="1"/>
</dbReference>
<gene>
    <name evidence="2" type="ORF">V1633_09830</name>
</gene>
<dbReference type="InterPro" id="IPR012348">
    <property type="entry name" value="RNR-like"/>
</dbReference>
<accession>A0ABU7RQL9</accession>
<dbReference type="Gene3D" id="1.10.620.20">
    <property type="entry name" value="Ribonucleotide Reductase, subunit A"/>
    <property type="match status" value="2"/>
</dbReference>
<reference evidence="2 3" key="1">
    <citation type="submission" date="2024-01" db="EMBL/GenBank/DDBJ databases">
        <title>Genome insights into Plantactinospora sonchi sp. nov.</title>
        <authorList>
            <person name="Wang L."/>
        </authorList>
    </citation>
    <scope>NUCLEOTIDE SEQUENCE [LARGE SCALE GENOMIC DNA]</scope>
    <source>
        <strain evidence="2 3">NEAU-QY2</strain>
    </source>
</reference>
<dbReference type="RefSeq" id="WP_331213913.1">
    <property type="nucleotide sequence ID" value="NZ_JAZGQK010000007.1"/>
</dbReference>
<protein>
    <submittedName>
        <fullName evidence="2">Ferritin-like domain-containing protein</fullName>
    </submittedName>
</protein>
<dbReference type="InterPro" id="IPR009078">
    <property type="entry name" value="Ferritin-like_SF"/>
</dbReference>
<proteinExistence type="predicted"/>
<feature type="region of interest" description="Disordered" evidence="1">
    <location>
        <begin position="57"/>
        <end position="86"/>
    </location>
</feature>
<evidence type="ECO:0000313" key="3">
    <source>
        <dbReference type="Proteomes" id="UP001332243"/>
    </source>
</evidence>
<dbReference type="Proteomes" id="UP001332243">
    <property type="component" value="Unassembled WGS sequence"/>
</dbReference>
<evidence type="ECO:0000313" key="2">
    <source>
        <dbReference type="EMBL" id="MEE6258787.1"/>
    </source>
</evidence>
<name>A0ABU7RQL9_9ACTN</name>